<evidence type="ECO:0000313" key="7">
    <source>
        <dbReference type="Proteomes" id="UP000195024"/>
    </source>
</evidence>
<reference evidence="6 7" key="1">
    <citation type="submission" date="2017-05" db="EMBL/GenBank/DDBJ databases">
        <title>The Genome Sequence of Enterococcus mundtii 6B1_DIV0119.</title>
        <authorList>
            <consortium name="The Broad Institute Genomics Platform"/>
            <consortium name="The Broad Institute Genomic Center for Infectious Diseases"/>
            <person name="Earl A."/>
            <person name="Manson A."/>
            <person name="Schwartman J."/>
            <person name="Gilmore M."/>
            <person name="Abouelleil A."/>
            <person name="Cao P."/>
            <person name="Chapman S."/>
            <person name="Cusick C."/>
            <person name="Shea T."/>
            <person name="Young S."/>
            <person name="Neafsey D."/>
            <person name="Nusbaum C."/>
            <person name="Birren B."/>
        </authorList>
    </citation>
    <scope>NUCLEOTIDE SEQUENCE [LARGE SCALE GENOMIC DNA]</scope>
    <source>
        <strain evidence="6 7">6B1_DIV0119</strain>
    </source>
</reference>
<comment type="caution">
    <text evidence="6">The sequence shown here is derived from an EMBL/GenBank/DDBJ whole genome shotgun (WGS) entry which is preliminary data.</text>
</comment>
<evidence type="ECO:0000256" key="3">
    <source>
        <dbReference type="SAM" id="Phobius"/>
    </source>
</evidence>
<dbReference type="RefSeq" id="WP_071866609.1">
    <property type="nucleotide sequence ID" value="NZ_BJWA01000006.1"/>
</dbReference>
<keyword evidence="3" id="KW-0812">Transmembrane</keyword>
<accession>A0A1L8UZD7</accession>
<dbReference type="Proteomes" id="UP000195024">
    <property type="component" value="Unassembled WGS sequence"/>
</dbReference>
<gene>
    <name evidence="6" type="ORF">A5802_000237</name>
    <name evidence="5" type="ORF">EMU01_10970</name>
</gene>
<sequence>MLIDAKKKELLVLYTIAQKSQCTLKELADELTIPKRTIKELIRKLNTTIEQQLSISTFIFSTHKGEITISDEYQEIKMMIYHKLKLFYLRESNRFNYLLLMVNYPKAYVPKKYLLEQLYISHSYLEKLTHQLNETLQDFEIEIVSSQGCYLFKGNELFIRLYLFFILSDAFQGLEWPFDKFKLSQLKRERRLSKKLLVSKHSLKYQENLYLLIAIFTLRTQQSSLITSESSEVYAILELLQQVQDVSGSFKHHLFHLLPHEIAIDELLHFNFLIYCFFPNLISSQQKSLIGYTLTNKRNHLCMKITSLTKELAQTFPVIASSEKRFFYNYYLMLSLISILILGNTTPFFYSLHFPKPALEIDESNEQIQQIQQIISEVFHDHPKKTLIIYYLSSLIYNLLQSETNEKLLIYVQMNKTLTGNYHIQNRLRQVFDEKMIRLTENPEQADLIVTDWFDKFHQTSKIFYLDPSKEKDLWVDLVTKIQQLYVNKMI</sequence>
<proteinExistence type="predicted"/>
<keyword evidence="2" id="KW-0804">Transcription</keyword>
<evidence type="ECO:0000259" key="4">
    <source>
        <dbReference type="Pfam" id="PF05043"/>
    </source>
</evidence>
<evidence type="ECO:0000313" key="5">
    <source>
        <dbReference type="EMBL" id="GEL79953.1"/>
    </source>
</evidence>
<keyword evidence="3" id="KW-0472">Membrane</keyword>
<dbReference type="InterPro" id="IPR007737">
    <property type="entry name" value="Mga_HTH"/>
</dbReference>
<dbReference type="Gene3D" id="1.10.10.10">
    <property type="entry name" value="Winged helix-like DNA-binding domain superfamily/Winged helix DNA-binding domain"/>
    <property type="match status" value="1"/>
</dbReference>
<dbReference type="Pfam" id="PF05043">
    <property type="entry name" value="Mga"/>
    <property type="match status" value="1"/>
</dbReference>
<evidence type="ECO:0000313" key="8">
    <source>
        <dbReference type="Proteomes" id="UP000321175"/>
    </source>
</evidence>
<evidence type="ECO:0000313" key="6">
    <source>
        <dbReference type="EMBL" id="OTP26526.1"/>
    </source>
</evidence>
<protein>
    <submittedName>
        <fullName evidence="5">Transcriptional regulator</fullName>
    </submittedName>
</protein>
<evidence type="ECO:0000256" key="2">
    <source>
        <dbReference type="ARBA" id="ARBA00023163"/>
    </source>
</evidence>
<organism evidence="6 7">
    <name type="scientific">Enterococcus mundtii</name>
    <dbReference type="NCBI Taxonomy" id="53346"/>
    <lineage>
        <taxon>Bacteria</taxon>
        <taxon>Bacillati</taxon>
        <taxon>Bacillota</taxon>
        <taxon>Bacilli</taxon>
        <taxon>Lactobacillales</taxon>
        <taxon>Enterococcaceae</taxon>
        <taxon>Enterococcus</taxon>
    </lineage>
</organism>
<reference evidence="5 8" key="2">
    <citation type="submission" date="2019-07" db="EMBL/GenBank/DDBJ databases">
        <title>Whole genome shotgun sequence of Enterococcus mundtii NBRC 100490.</title>
        <authorList>
            <person name="Hosoyama A."/>
            <person name="Uohara A."/>
            <person name="Ohji S."/>
            <person name="Ichikawa N."/>
        </authorList>
    </citation>
    <scope>NUCLEOTIDE SEQUENCE [LARGE SCALE GENOMIC DNA]</scope>
    <source>
        <strain evidence="5 8">NBRC 100490</strain>
    </source>
</reference>
<keyword evidence="1" id="KW-0805">Transcription regulation</keyword>
<name>A0A1L8UZD7_ENTMU</name>
<dbReference type="EMBL" id="NGMS01000001">
    <property type="protein sequence ID" value="OTP26526.1"/>
    <property type="molecule type" value="Genomic_DNA"/>
</dbReference>
<feature type="domain" description="Mga helix-turn-helix" evidence="4">
    <location>
        <begin position="87"/>
        <end position="164"/>
    </location>
</feature>
<keyword evidence="8" id="KW-1185">Reference proteome</keyword>
<dbReference type="InterPro" id="IPR036388">
    <property type="entry name" value="WH-like_DNA-bd_sf"/>
</dbReference>
<dbReference type="AlphaFoldDB" id="A0A1L8UZD7"/>
<dbReference type="PANTHER" id="PTHR30185">
    <property type="entry name" value="CRYPTIC BETA-GLUCOSIDE BGL OPERON ANTITERMINATOR"/>
    <property type="match status" value="1"/>
</dbReference>
<dbReference type="Proteomes" id="UP000321175">
    <property type="component" value="Unassembled WGS sequence"/>
</dbReference>
<dbReference type="PANTHER" id="PTHR30185:SF18">
    <property type="entry name" value="TRANSCRIPTIONAL REGULATOR MTLR"/>
    <property type="match status" value="1"/>
</dbReference>
<dbReference type="GeneID" id="60998514"/>
<dbReference type="InterPro" id="IPR050661">
    <property type="entry name" value="BglG_antiterminators"/>
</dbReference>
<feature type="transmembrane region" description="Helical" evidence="3">
    <location>
        <begin position="330"/>
        <end position="350"/>
    </location>
</feature>
<keyword evidence="3" id="KW-1133">Transmembrane helix</keyword>
<evidence type="ECO:0000256" key="1">
    <source>
        <dbReference type="ARBA" id="ARBA00023015"/>
    </source>
</evidence>
<dbReference type="EMBL" id="BJWA01000006">
    <property type="protein sequence ID" value="GEL79953.1"/>
    <property type="molecule type" value="Genomic_DNA"/>
</dbReference>